<evidence type="ECO:0000313" key="2">
    <source>
        <dbReference type="EMBL" id="CAK9005355.1"/>
    </source>
</evidence>
<reference evidence="2 3" key="1">
    <citation type="submission" date="2024-02" db="EMBL/GenBank/DDBJ databases">
        <authorList>
            <person name="Chen Y."/>
            <person name="Shah S."/>
            <person name="Dougan E. K."/>
            <person name="Thang M."/>
            <person name="Chan C."/>
        </authorList>
    </citation>
    <scope>NUCLEOTIDE SEQUENCE [LARGE SCALE GENOMIC DNA]</scope>
</reference>
<gene>
    <name evidence="2" type="ORF">SCF082_LOCUS8560</name>
</gene>
<name>A0ABP0IRY1_9DINO</name>
<sequence length="195" mass="20821">MAKEMDSPGESKLSQVAPSPSPVAVPVATPALPAPVPPEPLQRAPGVGWSPSSAVAERTPRKPVPDMCPGWTKGSMPMPMVGGFLGKGDKEKRRQSGHLASWMAGTERELRELKWLLSSSSARLDGQHRSGRGGGGRRAERSCRAGRRMERASVVFWGEVFGVTVERKQASVAAYEADGFWAAKVPGSWAMCLVG</sequence>
<feature type="compositionally biased region" description="Low complexity" evidence="1">
    <location>
        <begin position="16"/>
        <end position="31"/>
    </location>
</feature>
<feature type="region of interest" description="Disordered" evidence="1">
    <location>
        <begin position="124"/>
        <end position="144"/>
    </location>
</feature>
<feature type="region of interest" description="Disordered" evidence="1">
    <location>
        <begin position="1"/>
        <end position="75"/>
    </location>
</feature>
<organism evidence="2 3">
    <name type="scientific">Durusdinium trenchii</name>
    <dbReference type="NCBI Taxonomy" id="1381693"/>
    <lineage>
        <taxon>Eukaryota</taxon>
        <taxon>Sar</taxon>
        <taxon>Alveolata</taxon>
        <taxon>Dinophyceae</taxon>
        <taxon>Suessiales</taxon>
        <taxon>Symbiodiniaceae</taxon>
        <taxon>Durusdinium</taxon>
    </lineage>
</organism>
<evidence type="ECO:0000256" key="1">
    <source>
        <dbReference type="SAM" id="MobiDB-lite"/>
    </source>
</evidence>
<protein>
    <submittedName>
        <fullName evidence="2">Uncharacterized protein</fullName>
    </submittedName>
</protein>
<evidence type="ECO:0000313" key="3">
    <source>
        <dbReference type="Proteomes" id="UP001642464"/>
    </source>
</evidence>
<proteinExistence type="predicted"/>
<dbReference type="EMBL" id="CAXAMM010004914">
    <property type="protein sequence ID" value="CAK9005355.1"/>
    <property type="molecule type" value="Genomic_DNA"/>
</dbReference>
<keyword evidence="3" id="KW-1185">Reference proteome</keyword>
<comment type="caution">
    <text evidence="2">The sequence shown here is derived from an EMBL/GenBank/DDBJ whole genome shotgun (WGS) entry which is preliminary data.</text>
</comment>
<dbReference type="Proteomes" id="UP001642464">
    <property type="component" value="Unassembled WGS sequence"/>
</dbReference>
<accession>A0ABP0IRY1</accession>